<dbReference type="Proteomes" id="UP000184330">
    <property type="component" value="Unassembled WGS sequence"/>
</dbReference>
<name>A0A1L7X8X7_9HELO</name>
<reference evidence="2 3" key="1">
    <citation type="submission" date="2016-03" db="EMBL/GenBank/DDBJ databases">
        <authorList>
            <person name="Ploux O."/>
        </authorList>
    </citation>
    <scope>NUCLEOTIDE SEQUENCE [LARGE SCALE GENOMIC DNA]</scope>
    <source>
        <strain evidence="2 3">UAMH 11012</strain>
    </source>
</reference>
<keyword evidence="1" id="KW-0812">Transmembrane</keyword>
<dbReference type="OrthoDB" id="3554816at2759"/>
<keyword evidence="3" id="KW-1185">Reference proteome</keyword>
<sequence length="208" mass="23145">MARTRTPFRNLIFFLRIAAGIFAAAGLALYCVILVHVVGDYAAEEIGLTTLPVAAGAISIFWNIASIIFMRHTRTSHLFLAIGDFLIFVAVAVLGSIGFAHDNVTYLNNGEHWEYDNWLQEEEIGATMLLVSVLIQLLLVLFNFFEHRHLKKTGRRASLPPYPGAYPGVLPLYMTTTEKKGDWEVDWKSVVSEESHPSSIKKPVAAVV</sequence>
<evidence type="ECO:0000313" key="2">
    <source>
        <dbReference type="EMBL" id="CZR61479.1"/>
    </source>
</evidence>
<feature type="transmembrane region" description="Helical" evidence="1">
    <location>
        <begin position="50"/>
        <end position="70"/>
    </location>
</feature>
<protein>
    <submittedName>
        <fullName evidence="2">Uncharacterized protein</fullName>
    </submittedName>
</protein>
<evidence type="ECO:0000313" key="3">
    <source>
        <dbReference type="Proteomes" id="UP000184330"/>
    </source>
</evidence>
<keyword evidence="1" id="KW-0472">Membrane</keyword>
<accession>A0A1L7X8X7</accession>
<proteinExistence type="predicted"/>
<dbReference type="AlphaFoldDB" id="A0A1L7X8X7"/>
<dbReference type="EMBL" id="FJOG01000018">
    <property type="protein sequence ID" value="CZR61479.1"/>
    <property type="molecule type" value="Genomic_DNA"/>
</dbReference>
<feature type="transmembrane region" description="Helical" evidence="1">
    <location>
        <begin position="77"/>
        <end position="100"/>
    </location>
</feature>
<gene>
    <name evidence="2" type="ORF">PAC_11375</name>
</gene>
<feature type="transmembrane region" description="Helical" evidence="1">
    <location>
        <begin position="12"/>
        <end position="38"/>
    </location>
</feature>
<evidence type="ECO:0000256" key="1">
    <source>
        <dbReference type="SAM" id="Phobius"/>
    </source>
</evidence>
<keyword evidence="1" id="KW-1133">Transmembrane helix</keyword>
<feature type="transmembrane region" description="Helical" evidence="1">
    <location>
        <begin position="124"/>
        <end position="145"/>
    </location>
</feature>
<organism evidence="2 3">
    <name type="scientific">Phialocephala subalpina</name>
    <dbReference type="NCBI Taxonomy" id="576137"/>
    <lineage>
        <taxon>Eukaryota</taxon>
        <taxon>Fungi</taxon>
        <taxon>Dikarya</taxon>
        <taxon>Ascomycota</taxon>
        <taxon>Pezizomycotina</taxon>
        <taxon>Leotiomycetes</taxon>
        <taxon>Helotiales</taxon>
        <taxon>Mollisiaceae</taxon>
        <taxon>Phialocephala</taxon>
        <taxon>Phialocephala fortinii species complex</taxon>
    </lineage>
</organism>